<gene>
    <name evidence="1" type="ORF">METZ01_LOCUS326211</name>
</gene>
<evidence type="ECO:0000313" key="1">
    <source>
        <dbReference type="EMBL" id="SVC73357.1"/>
    </source>
</evidence>
<organism evidence="1">
    <name type="scientific">marine metagenome</name>
    <dbReference type="NCBI Taxonomy" id="408172"/>
    <lineage>
        <taxon>unclassified sequences</taxon>
        <taxon>metagenomes</taxon>
        <taxon>ecological metagenomes</taxon>
    </lineage>
</organism>
<protein>
    <submittedName>
        <fullName evidence="1">Uncharacterized protein</fullName>
    </submittedName>
</protein>
<dbReference type="EMBL" id="UINC01107752">
    <property type="protein sequence ID" value="SVC73357.1"/>
    <property type="molecule type" value="Genomic_DNA"/>
</dbReference>
<proteinExistence type="predicted"/>
<name>A0A382PKJ9_9ZZZZ</name>
<dbReference type="AlphaFoldDB" id="A0A382PKJ9"/>
<reference evidence="1" key="1">
    <citation type="submission" date="2018-05" db="EMBL/GenBank/DDBJ databases">
        <authorList>
            <person name="Lanie J.A."/>
            <person name="Ng W.-L."/>
            <person name="Kazmierczak K.M."/>
            <person name="Andrzejewski T.M."/>
            <person name="Davidsen T.M."/>
            <person name="Wayne K.J."/>
            <person name="Tettelin H."/>
            <person name="Glass J.I."/>
            <person name="Rusch D."/>
            <person name="Podicherti R."/>
            <person name="Tsui H.-C.T."/>
            <person name="Winkler M.E."/>
        </authorList>
    </citation>
    <scope>NUCLEOTIDE SEQUENCE</scope>
</reference>
<sequence>MRLTVQTVPNDEERAEIKVTTLRTCRSTIQADQLKELFGQVTNALFETGGKFRRNM</sequence>
<accession>A0A382PKJ9</accession>